<evidence type="ECO:0000313" key="5">
    <source>
        <dbReference type="Proteomes" id="UP001198901"/>
    </source>
</evidence>
<proteinExistence type="predicted"/>
<protein>
    <submittedName>
        <fullName evidence="4">Alpha/beta hydrolase</fullName>
    </submittedName>
</protein>
<keyword evidence="2" id="KW-0732">Signal</keyword>
<feature type="signal peptide" evidence="2">
    <location>
        <begin position="1"/>
        <end position="22"/>
    </location>
</feature>
<sequence length="353" mass="39909">MKQIFLALITVLALSLSSCVQHQEKELKDSKEIFGPRIIAINYDSLYHLEKPPAYKPFPMYGAFLFGVATQNLPMVYNPKLSLPENIKKSTDVIYKKTDGLSLGVDIYSNKTDKSSNPLILIIHGGYWKAGDKGEFYTQRAIEFVEMGYTVASINYRLSTNHKFPANIEDLRDGILFLIEHAKEYNIDPSQIMTYGISAGGHLAAFMTLAANSDREYVKGLNPSSFKGAISLYGIHDMSLTIQREHPFTELYIGTSYDVDTTNYIDASTTQHVDQNDPPILLIHGSLDGSVSVKNSDNLAQVLESKKVPYVYDRIEGWPHVMDFFSPIGERTLWQIHDFLQEYMPSEELKNKK</sequence>
<feature type="chain" id="PRO_5046152024" evidence="2">
    <location>
        <begin position="23"/>
        <end position="353"/>
    </location>
</feature>
<dbReference type="PANTHER" id="PTHR48081">
    <property type="entry name" value="AB HYDROLASE SUPERFAMILY PROTEIN C4A8.06C"/>
    <property type="match status" value="1"/>
</dbReference>
<dbReference type="EMBL" id="JAIUJR010000026">
    <property type="protein sequence ID" value="MCA0133924.1"/>
    <property type="molecule type" value="Genomic_DNA"/>
</dbReference>
<evidence type="ECO:0000313" key="4">
    <source>
        <dbReference type="EMBL" id="MCA0133924.1"/>
    </source>
</evidence>
<evidence type="ECO:0000256" key="1">
    <source>
        <dbReference type="ARBA" id="ARBA00022801"/>
    </source>
</evidence>
<dbReference type="Proteomes" id="UP001198901">
    <property type="component" value="Unassembled WGS sequence"/>
</dbReference>
<reference evidence="5" key="1">
    <citation type="submission" date="2023-07" db="EMBL/GenBank/DDBJ databases">
        <authorList>
            <person name="Yue Y."/>
        </authorList>
    </citation>
    <scope>NUCLEOTIDE SEQUENCE [LARGE SCALE GENOMIC DNA]</scope>
    <source>
        <strain evidence="5">D23</strain>
    </source>
</reference>
<dbReference type="GO" id="GO:0016787">
    <property type="term" value="F:hydrolase activity"/>
    <property type="evidence" value="ECO:0007669"/>
    <property type="project" value="UniProtKB-KW"/>
</dbReference>
<dbReference type="InterPro" id="IPR050300">
    <property type="entry name" value="GDXG_lipolytic_enzyme"/>
</dbReference>
<accession>A0ABS7XV63</accession>
<dbReference type="InterPro" id="IPR029058">
    <property type="entry name" value="AB_hydrolase_fold"/>
</dbReference>
<dbReference type="SUPFAM" id="SSF53474">
    <property type="entry name" value="alpha/beta-Hydrolases"/>
    <property type="match status" value="1"/>
</dbReference>
<dbReference type="InterPro" id="IPR049492">
    <property type="entry name" value="BD-FAE-like_dom"/>
</dbReference>
<name>A0ABS7XV63_9FLAO</name>
<gene>
    <name evidence="4" type="ORF">LBU54_15130</name>
</gene>
<keyword evidence="1 4" id="KW-0378">Hydrolase</keyword>
<evidence type="ECO:0000259" key="3">
    <source>
        <dbReference type="Pfam" id="PF20434"/>
    </source>
</evidence>
<dbReference type="PANTHER" id="PTHR48081:SF13">
    <property type="entry name" value="ALPHA_BETA HYDROLASE"/>
    <property type="match status" value="1"/>
</dbReference>
<evidence type="ECO:0000256" key="2">
    <source>
        <dbReference type="SAM" id="SignalP"/>
    </source>
</evidence>
<organism evidence="4 5">
    <name type="scientific">Winogradskyella alexanderae</name>
    <dbReference type="NCBI Taxonomy" id="2877123"/>
    <lineage>
        <taxon>Bacteria</taxon>
        <taxon>Pseudomonadati</taxon>
        <taxon>Bacteroidota</taxon>
        <taxon>Flavobacteriia</taxon>
        <taxon>Flavobacteriales</taxon>
        <taxon>Flavobacteriaceae</taxon>
        <taxon>Winogradskyella</taxon>
    </lineage>
</organism>
<dbReference type="PROSITE" id="PS51257">
    <property type="entry name" value="PROKAR_LIPOPROTEIN"/>
    <property type="match status" value="1"/>
</dbReference>
<dbReference type="Pfam" id="PF20434">
    <property type="entry name" value="BD-FAE"/>
    <property type="match status" value="1"/>
</dbReference>
<dbReference type="RefSeq" id="WP_224531939.1">
    <property type="nucleotide sequence ID" value="NZ_JAIUJR010000026.1"/>
</dbReference>
<keyword evidence="5" id="KW-1185">Reference proteome</keyword>
<feature type="domain" description="BD-FAE-like" evidence="3">
    <location>
        <begin position="106"/>
        <end position="303"/>
    </location>
</feature>
<comment type="caution">
    <text evidence="4">The sequence shown here is derived from an EMBL/GenBank/DDBJ whole genome shotgun (WGS) entry which is preliminary data.</text>
</comment>
<dbReference type="Gene3D" id="3.40.50.1820">
    <property type="entry name" value="alpha/beta hydrolase"/>
    <property type="match status" value="1"/>
</dbReference>